<name>X1MCZ6_9ZZZZ</name>
<protein>
    <submittedName>
        <fullName evidence="1">Uncharacterized protein</fullName>
    </submittedName>
</protein>
<comment type="caution">
    <text evidence="1">The sequence shown here is derived from an EMBL/GenBank/DDBJ whole genome shotgun (WGS) entry which is preliminary data.</text>
</comment>
<evidence type="ECO:0000313" key="1">
    <source>
        <dbReference type="EMBL" id="GAI12550.1"/>
    </source>
</evidence>
<feature type="non-terminal residue" evidence="1">
    <location>
        <position position="1"/>
    </location>
</feature>
<gene>
    <name evidence="1" type="ORF">S06H3_18110</name>
</gene>
<dbReference type="AlphaFoldDB" id="X1MCZ6"/>
<accession>X1MCZ6</accession>
<proteinExistence type="predicted"/>
<reference evidence="1" key="1">
    <citation type="journal article" date="2014" name="Front. Microbiol.">
        <title>High frequency of phylogenetically diverse reductive dehalogenase-homologous genes in deep subseafloor sedimentary metagenomes.</title>
        <authorList>
            <person name="Kawai M."/>
            <person name="Futagami T."/>
            <person name="Toyoda A."/>
            <person name="Takaki Y."/>
            <person name="Nishi S."/>
            <person name="Hori S."/>
            <person name="Arai W."/>
            <person name="Tsubouchi T."/>
            <person name="Morono Y."/>
            <person name="Uchiyama I."/>
            <person name="Ito T."/>
            <person name="Fujiyama A."/>
            <person name="Inagaki F."/>
            <person name="Takami H."/>
        </authorList>
    </citation>
    <scope>NUCLEOTIDE SEQUENCE</scope>
    <source>
        <strain evidence="1">Expedition CK06-06</strain>
    </source>
</reference>
<sequence length="69" mass="7801">TSCSCNQAKDSNTKKAKKEVIMIHRIVVFIVRRFLKKAQAWVDKTPGGVSISMDIDGKDIVLAEKKRRL</sequence>
<dbReference type="EMBL" id="BARV01009123">
    <property type="protein sequence ID" value="GAI12550.1"/>
    <property type="molecule type" value="Genomic_DNA"/>
</dbReference>
<organism evidence="1">
    <name type="scientific">marine sediment metagenome</name>
    <dbReference type="NCBI Taxonomy" id="412755"/>
    <lineage>
        <taxon>unclassified sequences</taxon>
        <taxon>metagenomes</taxon>
        <taxon>ecological metagenomes</taxon>
    </lineage>
</organism>